<dbReference type="EMBL" id="JAKUCV010007332">
    <property type="protein sequence ID" value="KAJ4823885.1"/>
    <property type="molecule type" value="Genomic_DNA"/>
</dbReference>
<keyword evidence="2" id="KW-1185">Reference proteome</keyword>
<name>A0A9Q0F2L4_9ROSI</name>
<gene>
    <name evidence="1" type="ORF">Tsubulata_010475</name>
</gene>
<reference evidence="1" key="1">
    <citation type="submission" date="2022-02" db="EMBL/GenBank/DDBJ databases">
        <authorList>
            <person name="Henning P.M."/>
            <person name="McCubbin A.G."/>
            <person name="Shore J.S."/>
        </authorList>
    </citation>
    <scope>NUCLEOTIDE SEQUENCE</scope>
    <source>
        <strain evidence="1">F60SS</strain>
        <tissue evidence="1">Leaves</tissue>
    </source>
</reference>
<organism evidence="1 2">
    <name type="scientific">Turnera subulata</name>
    <dbReference type="NCBI Taxonomy" id="218843"/>
    <lineage>
        <taxon>Eukaryota</taxon>
        <taxon>Viridiplantae</taxon>
        <taxon>Streptophyta</taxon>
        <taxon>Embryophyta</taxon>
        <taxon>Tracheophyta</taxon>
        <taxon>Spermatophyta</taxon>
        <taxon>Magnoliopsida</taxon>
        <taxon>eudicotyledons</taxon>
        <taxon>Gunneridae</taxon>
        <taxon>Pentapetalae</taxon>
        <taxon>rosids</taxon>
        <taxon>fabids</taxon>
        <taxon>Malpighiales</taxon>
        <taxon>Passifloraceae</taxon>
        <taxon>Turnera</taxon>
    </lineage>
</organism>
<dbReference type="AlphaFoldDB" id="A0A9Q0F2L4"/>
<sequence>MFFFEKKKKKKLFELQDLNEGSYEEENLQEIAAAELRLQQTLECCSRITVAAKSEALVERICEK</sequence>
<evidence type="ECO:0000313" key="2">
    <source>
        <dbReference type="Proteomes" id="UP001141552"/>
    </source>
</evidence>
<accession>A0A9Q0F2L4</accession>
<dbReference type="Proteomes" id="UP001141552">
    <property type="component" value="Unassembled WGS sequence"/>
</dbReference>
<reference evidence="1" key="2">
    <citation type="journal article" date="2023" name="Plants (Basel)">
        <title>Annotation of the Turnera subulata (Passifloraceae) Draft Genome Reveals the S-Locus Evolved after the Divergence of Turneroideae from Passifloroideae in a Stepwise Manner.</title>
        <authorList>
            <person name="Henning P.M."/>
            <person name="Roalson E.H."/>
            <person name="Mir W."/>
            <person name="McCubbin A.G."/>
            <person name="Shore J.S."/>
        </authorList>
    </citation>
    <scope>NUCLEOTIDE SEQUENCE</scope>
    <source>
        <strain evidence="1">F60SS</strain>
    </source>
</reference>
<protein>
    <submittedName>
        <fullName evidence="1">Uncharacterized protein</fullName>
    </submittedName>
</protein>
<evidence type="ECO:0000313" key="1">
    <source>
        <dbReference type="EMBL" id="KAJ4823885.1"/>
    </source>
</evidence>
<proteinExistence type="predicted"/>
<comment type="caution">
    <text evidence="1">The sequence shown here is derived from an EMBL/GenBank/DDBJ whole genome shotgun (WGS) entry which is preliminary data.</text>
</comment>
<feature type="non-terminal residue" evidence="1">
    <location>
        <position position="64"/>
    </location>
</feature>